<organism evidence="3 4">
    <name type="scientific">Prymnesium parvum</name>
    <name type="common">Toxic golden alga</name>
    <dbReference type="NCBI Taxonomy" id="97485"/>
    <lineage>
        <taxon>Eukaryota</taxon>
        <taxon>Haptista</taxon>
        <taxon>Haptophyta</taxon>
        <taxon>Prymnesiophyceae</taxon>
        <taxon>Prymnesiales</taxon>
        <taxon>Prymnesiaceae</taxon>
        <taxon>Prymnesium</taxon>
    </lineage>
</organism>
<feature type="transmembrane region" description="Helical" evidence="2">
    <location>
        <begin position="237"/>
        <end position="258"/>
    </location>
</feature>
<protein>
    <submittedName>
        <fullName evidence="3">Uncharacterized protein</fullName>
    </submittedName>
</protein>
<reference evidence="3 4" key="1">
    <citation type="journal article" date="2024" name="Science">
        <title>Giant polyketide synthase enzymes in the biosynthesis of giant marine polyether toxins.</title>
        <authorList>
            <person name="Fallon T.R."/>
            <person name="Shende V.V."/>
            <person name="Wierzbicki I.H."/>
            <person name="Pendleton A.L."/>
            <person name="Watervoot N.F."/>
            <person name="Auber R.P."/>
            <person name="Gonzalez D.J."/>
            <person name="Wisecaver J.H."/>
            <person name="Moore B.S."/>
        </authorList>
    </citation>
    <scope>NUCLEOTIDE SEQUENCE [LARGE SCALE GENOMIC DNA]</scope>
    <source>
        <strain evidence="3 4">12B1</strain>
    </source>
</reference>
<comment type="caution">
    <text evidence="3">The sequence shown here is derived from an EMBL/GenBank/DDBJ whole genome shotgun (WGS) entry which is preliminary data.</text>
</comment>
<feature type="transmembrane region" description="Helical" evidence="2">
    <location>
        <begin position="167"/>
        <end position="184"/>
    </location>
</feature>
<evidence type="ECO:0000313" key="3">
    <source>
        <dbReference type="EMBL" id="KAL1525781.1"/>
    </source>
</evidence>
<feature type="transmembrane region" description="Helical" evidence="2">
    <location>
        <begin position="97"/>
        <end position="121"/>
    </location>
</feature>
<evidence type="ECO:0000256" key="2">
    <source>
        <dbReference type="SAM" id="Phobius"/>
    </source>
</evidence>
<feature type="transmembrane region" description="Helical" evidence="2">
    <location>
        <begin position="319"/>
        <end position="342"/>
    </location>
</feature>
<feature type="compositionally biased region" description="Basic and acidic residues" evidence="1">
    <location>
        <begin position="17"/>
        <end position="27"/>
    </location>
</feature>
<keyword evidence="2" id="KW-1133">Transmembrane helix</keyword>
<feature type="region of interest" description="Disordered" evidence="1">
    <location>
        <begin position="1"/>
        <end position="59"/>
    </location>
</feature>
<feature type="compositionally biased region" description="Low complexity" evidence="1">
    <location>
        <begin position="1"/>
        <end position="12"/>
    </location>
</feature>
<feature type="transmembrane region" description="Helical" evidence="2">
    <location>
        <begin position="354"/>
        <end position="372"/>
    </location>
</feature>
<keyword evidence="4" id="KW-1185">Reference proteome</keyword>
<evidence type="ECO:0000313" key="4">
    <source>
        <dbReference type="Proteomes" id="UP001515480"/>
    </source>
</evidence>
<dbReference type="AlphaFoldDB" id="A0AB34JYK0"/>
<gene>
    <name evidence="3" type="ORF">AB1Y20_020623</name>
</gene>
<feature type="transmembrane region" description="Helical" evidence="2">
    <location>
        <begin position="133"/>
        <end position="155"/>
    </location>
</feature>
<dbReference type="PANTHER" id="PTHR39299:SF1">
    <property type="entry name" value="TRANSMEMBRANE PROTEIN"/>
    <property type="match status" value="1"/>
</dbReference>
<feature type="transmembrane region" description="Helical" evidence="2">
    <location>
        <begin position="286"/>
        <end position="313"/>
    </location>
</feature>
<evidence type="ECO:0000256" key="1">
    <source>
        <dbReference type="SAM" id="MobiDB-lite"/>
    </source>
</evidence>
<dbReference type="Proteomes" id="UP001515480">
    <property type="component" value="Unassembled WGS sequence"/>
</dbReference>
<sequence length="717" mass="80666">MLPLQMAPAAALGGRASDSKWREHRYDGGSTSTMVEIELSPRDATANEPRPPPRLLPLKGRLSSVRQLDDDFPKGEPMTPQGFSSVYRELPHSCRAFLIWSTTMFAVTAIHGMVAFMAGTVTESSYTEERANLMFYGLSQILLATLLLFFAISCLVKENGVEIRATWTLGSLLILIEGSLLFNLDLLQPKNPNEALSESCASLRNFTSNVTNAFFNASFLPSRRQKVIAIVNALTEPGLRCTFLAVLAFLLLGMIATGRRANRDFGWRIFKKCGTNAELKKAYDSLYTLAACLKLDAALTIQMIMAGSFYLVPAYENDVISMTIAALASITSCAWITAAFVAVHKEQTWFFRSWLSLGLSILHPAYLLYTVFDITYHETCRRSCCEWAQFCSLCPSATRMIVYKHLWEVPLIVCATISTLVRVFGTLRLLRRVSIHVLGKGAKLRTSNRPWHIPIDLKPFLQQEASLDALKELVVGSYIHIEHMMAGPLPDGLSQRSSADQGQDHHVVEGGARPSLQRVLTAIIELCTRDRWQALSKLRGWLAAIWAVDRRHQMVSGHCFFQMSEDLSTLRWSWNDFILVHEIATKPVGYDESKLIEVVHGPSDSRMVLRLRLASETLYNAWLTGLQALYSVAQRMEYGEDNERRKLDWLLMMFRQADTSNPGLVRSDQLRPLFQYLNYDLPADVEEAEVQFLTRVGGAAARWQIGAIIESLLQHIW</sequence>
<keyword evidence="2" id="KW-0472">Membrane</keyword>
<proteinExistence type="predicted"/>
<dbReference type="PANTHER" id="PTHR39299">
    <property type="entry name" value="TRANSMEMBRANE PROTEIN"/>
    <property type="match status" value="1"/>
</dbReference>
<keyword evidence="2" id="KW-0812">Transmembrane</keyword>
<name>A0AB34JYK0_PRYPA</name>
<accession>A0AB34JYK0</accession>
<dbReference type="EMBL" id="JBGBPQ010000004">
    <property type="protein sequence ID" value="KAL1525781.1"/>
    <property type="molecule type" value="Genomic_DNA"/>
</dbReference>